<dbReference type="Gene3D" id="3.40.1360.10">
    <property type="match status" value="1"/>
</dbReference>
<dbReference type="CDD" id="cd01029">
    <property type="entry name" value="TOPRIM_primases"/>
    <property type="match status" value="1"/>
</dbReference>
<name>A0A2R3IXW8_9PSED</name>
<dbReference type="RefSeq" id="WP_058146457.1">
    <property type="nucleotide sequence ID" value="NZ_CP027169.1"/>
</dbReference>
<proteinExistence type="predicted"/>
<keyword evidence="2" id="KW-1185">Reference proteome</keyword>
<evidence type="ECO:0000313" key="2">
    <source>
        <dbReference type="Proteomes" id="UP000238390"/>
    </source>
</evidence>
<evidence type="ECO:0000313" key="1">
    <source>
        <dbReference type="EMBL" id="AVK06758.1"/>
    </source>
</evidence>
<sequence length="884" mass="100467">MNFEDIYRLDVIQALEHDQQLDFKDIGDTYLQKGVCPSCGHRTLYISRKQPYQLACNRLNECRHTEKTRERYSYLFENLSDRFPRTEANPTATADAYLQRNRGFDTSRMKGWYTQERRKLADESWGDTVRFPLCDGYWERLIDARAVARNDGAKAGIKYGMSYKGQGWVPPGQSFEKNDRVYIVEGIFHAIALHLAGYKAIAAISCNNFPWQIIEANQGKLITWCIALDNDKAGRAVVGKYLAQIRKQKEIGWVALGDPDRDWDDVYRDGQLGDAYLQEACYQGRLFCATSPMKKAYLVYLKKRTGFFLVEFGSCLYAARVNLTELQKDIEGSDIEGHQAEFAKHTTIAEVANCVPRFEYIERDAVTSEQRFFFSFEFPNSRRSCREALPPSSVNDPRNFAKALIEKTPFGTFDGGEKVLSMLRKEWQRDARTVRTLPFIGFDDDTAAYCYPTFGYHKGKEIMSNDHGYLDVNGEGLKTSVRTLPVVRGGDFDPEWFADFRAVFDINGLAALAWWTGSLFAQQIRAAQASWPFLELTGEAGAGKSTLLRFLWMLVGRRNEEGIKPSGSGASAIGLLRAMAAVSNLPVVLLESDKTSTDALGREVVVQYNWEDIKPLFDFNAKLRVTGVKSTDANTEALLFRGAICISQNAKVEGHEAIITRIVYLHMTRAHHSTALKPLAQRLRGMEVEDVAGYLRAVLCDECGWLERYFAAFEHYEQRFQANKGVEHSRIVHCHAQVLAAAKATQALFPAWTDNDLEALAKHLEGCALERQQSISAENRSAAQFWQIYHFLNEDVVTTTDSDGTREEIRERLNHSSDRDLIAINLEHFQQASRQAGMEVIPAVTLRRVLPQSTTHRFIEVRKVRSRLEKRPLNCWVFAKRGTE</sequence>
<accession>A0A2R3IXW8</accession>
<dbReference type="EMBL" id="CP027169">
    <property type="protein sequence ID" value="AVK06758.1"/>
    <property type="molecule type" value="Genomic_DNA"/>
</dbReference>
<dbReference type="Proteomes" id="UP000238390">
    <property type="component" value="Chromosome"/>
</dbReference>
<reference evidence="1 2" key="1">
    <citation type="submission" date="2018-02" db="EMBL/GenBank/DDBJ databases">
        <title>FDA/CDC Antimicrobial Resistant Isolate Bank Genome Sequencing.</title>
        <authorList>
            <person name="Benahmed F.H."/>
            <person name="Lutgring J.D."/>
            <person name="Yoo B."/>
            <person name="Machado M."/>
            <person name="Brown A."/>
            <person name="McAllister G."/>
            <person name="Perry A."/>
            <person name="Halpin A.L."/>
            <person name="Vavikolanu K."/>
            <person name="Ott S."/>
            <person name="Zhao X."/>
            <person name="Tallon L.J."/>
            <person name="Sadzewicz L."/>
            <person name="Aluvathingal J."/>
            <person name="Nadendla S."/>
            <person name="Voskania-kordi A."/>
            <person name="Simonyan V."/>
            <person name="Patel J."/>
            <person name="Shawar R.M."/>
        </authorList>
    </citation>
    <scope>NUCLEOTIDE SEQUENCE [LARGE SCALE GENOMIC DNA]</scope>
    <source>
        <strain evidence="1 2">AR_0356</strain>
    </source>
</reference>
<protein>
    <submittedName>
        <fullName evidence="1">Toprim domain protein</fullName>
    </submittedName>
</protein>
<dbReference type="SUPFAM" id="SSF56731">
    <property type="entry name" value="DNA primase core"/>
    <property type="match status" value="1"/>
</dbReference>
<dbReference type="Pfam" id="PF13155">
    <property type="entry name" value="Toprim_2"/>
    <property type="match status" value="1"/>
</dbReference>
<organism evidence="1 2">
    <name type="scientific">Pseudomonas paraeruginosa</name>
    <dbReference type="NCBI Taxonomy" id="2994495"/>
    <lineage>
        <taxon>Bacteria</taxon>
        <taxon>Pseudomonadati</taxon>
        <taxon>Pseudomonadota</taxon>
        <taxon>Gammaproteobacteria</taxon>
        <taxon>Pseudomonadales</taxon>
        <taxon>Pseudomonadaceae</taxon>
        <taxon>Pseudomonas</taxon>
    </lineage>
</organism>
<gene>
    <name evidence="1" type="ORF">CSB93_0726</name>
</gene>
<dbReference type="InterPro" id="IPR034154">
    <property type="entry name" value="TOPRIM_DnaG/twinkle"/>
</dbReference>
<dbReference type="AlphaFoldDB" id="A0A2R3IXW8"/>